<evidence type="ECO:0000313" key="4">
    <source>
        <dbReference type="Proteomes" id="UP001151760"/>
    </source>
</evidence>
<feature type="region of interest" description="Disordered" evidence="1">
    <location>
        <begin position="229"/>
        <end position="252"/>
    </location>
</feature>
<gene>
    <name evidence="3" type="ORF">Tco_1029390</name>
</gene>
<dbReference type="Pfam" id="PF14244">
    <property type="entry name" value="Retrotran_gag_3"/>
    <property type="match status" value="1"/>
</dbReference>
<name>A0ABQ5G3A5_9ASTR</name>
<evidence type="ECO:0000256" key="1">
    <source>
        <dbReference type="SAM" id="MobiDB-lite"/>
    </source>
</evidence>
<dbReference type="PANTHER" id="PTHR37610">
    <property type="entry name" value="CCHC-TYPE DOMAIN-CONTAINING PROTEIN"/>
    <property type="match status" value="1"/>
</dbReference>
<reference evidence="3" key="2">
    <citation type="submission" date="2022-01" db="EMBL/GenBank/DDBJ databases">
        <authorList>
            <person name="Yamashiro T."/>
            <person name="Shiraishi A."/>
            <person name="Satake H."/>
            <person name="Nakayama K."/>
        </authorList>
    </citation>
    <scope>NUCLEOTIDE SEQUENCE</scope>
</reference>
<proteinExistence type="predicted"/>
<sequence length="269" mass="30644">MIGDKGDTSQKGHGSYLLMTGDNSGNLITHLQLKGVNYEEWAMAMQTALQAKKKIGFIDGTIKEPATGSADVEYWWMINSMIVSWIFNTIEPTLHSQISYFELAKDLWDDLKQRFSIKLWDELANYERLLVCKRSDCKCNITKELVKRQEEERVDQFVMGLEEETYRMACSNVLATDPLPNVSQVYSIMIREEKLRNISGEKDTNGCFDIIGYLEWYIEKYGSDKTRGKGNIVRGRNVTGDSSSKGKEQPPRVNASMISSILAYDSKTN</sequence>
<reference evidence="3" key="1">
    <citation type="journal article" date="2022" name="Int. J. Mol. Sci.">
        <title>Draft Genome of Tanacetum Coccineum: Genomic Comparison of Closely Related Tanacetum-Family Plants.</title>
        <authorList>
            <person name="Yamashiro T."/>
            <person name="Shiraishi A."/>
            <person name="Nakayama K."/>
            <person name="Satake H."/>
        </authorList>
    </citation>
    <scope>NUCLEOTIDE SEQUENCE</scope>
</reference>
<evidence type="ECO:0000259" key="2">
    <source>
        <dbReference type="Pfam" id="PF14244"/>
    </source>
</evidence>
<dbReference type="PANTHER" id="PTHR37610:SF101">
    <property type="entry name" value="(RAPE) HYPOTHETICAL PROTEIN"/>
    <property type="match status" value="1"/>
</dbReference>
<evidence type="ECO:0000313" key="3">
    <source>
        <dbReference type="EMBL" id="GJT70104.1"/>
    </source>
</evidence>
<organism evidence="3 4">
    <name type="scientific">Tanacetum coccineum</name>
    <dbReference type="NCBI Taxonomy" id="301880"/>
    <lineage>
        <taxon>Eukaryota</taxon>
        <taxon>Viridiplantae</taxon>
        <taxon>Streptophyta</taxon>
        <taxon>Embryophyta</taxon>
        <taxon>Tracheophyta</taxon>
        <taxon>Spermatophyta</taxon>
        <taxon>Magnoliopsida</taxon>
        <taxon>eudicotyledons</taxon>
        <taxon>Gunneridae</taxon>
        <taxon>Pentapetalae</taxon>
        <taxon>asterids</taxon>
        <taxon>campanulids</taxon>
        <taxon>Asterales</taxon>
        <taxon>Asteraceae</taxon>
        <taxon>Asteroideae</taxon>
        <taxon>Anthemideae</taxon>
        <taxon>Anthemidinae</taxon>
        <taxon>Tanacetum</taxon>
    </lineage>
</organism>
<accession>A0ABQ5G3A5</accession>
<comment type="caution">
    <text evidence="3">The sequence shown here is derived from an EMBL/GenBank/DDBJ whole genome shotgun (WGS) entry which is preliminary data.</text>
</comment>
<protein>
    <submittedName>
        <fullName evidence="3">Retrovirus-related pol polyprotein from transposon TNT 1-94</fullName>
    </submittedName>
</protein>
<keyword evidence="4" id="KW-1185">Reference proteome</keyword>
<dbReference type="EMBL" id="BQNB010018047">
    <property type="protein sequence ID" value="GJT70104.1"/>
    <property type="molecule type" value="Genomic_DNA"/>
</dbReference>
<dbReference type="InterPro" id="IPR029472">
    <property type="entry name" value="Copia-like_N"/>
</dbReference>
<feature type="domain" description="Retrotransposon Copia-like N-terminal" evidence="2">
    <location>
        <begin position="22"/>
        <end position="66"/>
    </location>
</feature>
<dbReference type="Proteomes" id="UP001151760">
    <property type="component" value="Unassembled WGS sequence"/>
</dbReference>